<protein>
    <submittedName>
        <fullName evidence="1">Uncharacterized protein</fullName>
    </submittedName>
</protein>
<keyword evidence="2" id="KW-1185">Reference proteome</keyword>
<proteinExistence type="predicted"/>
<name>A0A3P7JLR9_STRVU</name>
<dbReference type="AlphaFoldDB" id="A0A3P7JLR9"/>
<gene>
    <name evidence="1" type="ORF">SVUK_LOCUS15837</name>
</gene>
<reference evidence="1 2" key="1">
    <citation type="submission" date="2018-11" db="EMBL/GenBank/DDBJ databases">
        <authorList>
            <consortium name="Pathogen Informatics"/>
        </authorList>
    </citation>
    <scope>NUCLEOTIDE SEQUENCE [LARGE SCALE GENOMIC DNA]</scope>
</reference>
<organism evidence="1 2">
    <name type="scientific">Strongylus vulgaris</name>
    <name type="common">Blood worm</name>
    <dbReference type="NCBI Taxonomy" id="40348"/>
    <lineage>
        <taxon>Eukaryota</taxon>
        <taxon>Metazoa</taxon>
        <taxon>Ecdysozoa</taxon>
        <taxon>Nematoda</taxon>
        <taxon>Chromadorea</taxon>
        <taxon>Rhabditida</taxon>
        <taxon>Rhabditina</taxon>
        <taxon>Rhabditomorpha</taxon>
        <taxon>Strongyloidea</taxon>
        <taxon>Strongylidae</taxon>
        <taxon>Strongylus</taxon>
    </lineage>
</organism>
<dbReference type="EMBL" id="UYYB01110287">
    <property type="protein sequence ID" value="VDM80839.1"/>
    <property type="molecule type" value="Genomic_DNA"/>
</dbReference>
<dbReference type="Proteomes" id="UP000270094">
    <property type="component" value="Unassembled WGS sequence"/>
</dbReference>
<accession>A0A3P7JLR9</accession>
<sequence length="86" mass="9783">MSKLQNIGDFVQSRVQAWNGKNKRSLAMIVSNQLEYPQNQQYIIVEHVFITEIDNAYGLLPDIIEEAGYSKYLVPCQLADAARLPL</sequence>
<evidence type="ECO:0000313" key="2">
    <source>
        <dbReference type="Proteomes" id="UP000270094"/>
    </source>
</evidence>
<evidence type="ECO:0000313" key="1">
    <source>
        <dbReference type="EMBL" id="VDM80839.1"/>
    </source>
</evidence>
<dbReference type="OrthoDB" id="5863389at2759"/>